<dbReference type="Proteomes" id="UP000289411">
    <property type="component" value="Unassembled WGS sequence"/>
</dbReference>
<dbReference type="RefSeq" id="WP_129220784.1">
    <property type="nucleotide sequence ID" value="NZ_QYBC01000017.1"/>
</dbReference>
<evidence type="ECO:0000313" key="3">
    <source>
        <dbReference type="Proteomes" id="UP000289411"/>
    </source>
</evidence>
<reference evidence="2 3" key="2">
    <citation type="submission" date="2019-02" db="EMBL/GenBank/DDBJ databases">
        <title>'Lichenibacterium ramalinii' gen. nov. sp. nov., 'Lichenibacterium minor' gen. nov. sp. nov.</title>
        <authorList>
            <person name="Pankratov T."/>
        </authorList>
    </citation>
    <scope>NUCLEOTIDE SEQUENCE [LARGE SCALE GENOMIC DNA]</scope>
    <source>
        <strain evidence="2 3">RmlP001</strain>
    </source>
</reference>
<evidence type="ECO:0000313" key="2">
    <source>
        <dbReference type="EMBL" id="RYB02785.1"/>
    </source>
</evidence>
<dbReference type="InterPro" id="IPR007813">
    <property type="entry name" value="PilN"/>
</dbReference>
<dbReference type="EMBL" id="QYBC01000017">
    <property type="protein sequence ID" value="RYB02785.1"/>
    <property type="molecule type" value="Genomic_DNA"/>
</dbReference>
<evidence type="ECO:0008006" key="4">
    <source>
        <dbReference type="Google" id="ProtNLM"/>
    </source>
</evidence>
<proteinExistence type="predicted"/>
<gene>
    <name evidence="2" type="ORF">D3272_18920</name>
</gene>
<dbReference type="InterPro" id="IPR052534">
    <property type="entry name" value="Extracell_DNA_Util/SecSys_Comp"/>
</dbReference>
<reference evidence="2 3" key="1">
    <citation type="submission" date="2018-09" db="EMBL/GenBank/DDBJ databases">
        <authorList>
            <person name="Grouzdev D.S."/>
            <person name="Krutkina M.S."/>
        </authorList>
    </citation>
    <scope>NUCLEOTIDE SEQUENCE [LARGE SCALE GENOMIC DNA]</scope>
    <source>
        <strain evidence="2 3">RmlP001</strain>
    </source>
</reference>
<accession>A0A4Q2RA93</accession>
<comment type="caution">
    <text evidence="2">The sequence shown here is derived from an EMBL/GenBank/DDBJ whole genome shotgun (WGS) entry which is preliminary data.</text>
</comment>
<keyword evidence="3" id="KW-1185">Reference proteome</keyword>
<dbReference type="PANTHER" id="PTHR40278:SF1">
    <property type="entry name" value="DNA UTILIZATION PROTEIN HOFN"/>
    <property type="match status" value="1"/>
</dbReference>
<sequence>MLNTIRGAWTWFVEGLVEALLRLVDATRRSAPLRIALGDGAGEVTTAGGSRLGRLSGEGSGFSPPDLARRLSGGSVDLVIPDGWMQRRQLEPVAVASRPFLDAFVRHQIERITPWRVADAHYRILDRPLPDDPARLAVAVAVVPKRLVAEPLAALQPLHLRAVRLRCAGDVAGAHAIPVGGGRPQFAARLRAGVVWGLAALALAVVGSVAVCEWQASLVRDDIDAQDAVLAQRKAVIARARRGGDAGSEAAAGLRALRDGRKPAVAVLDALAAALPDSAHLSALSIEADRLTVAGLSTAPSALVPALETSGAFADVAFGAATTPAEGGIGDRFSLEMRIVPPRSDHGVSPPDAARPGTGP</sequence>
<dbReference type="PANTHER" id="PTHR40278">
    <property type="entry name" value="DNA UTILIZATION PROTEIN HOFN"/>
    <property type="match status" value="1"/>
</dbReference>
<organism evidence="2 3">
    <name type="scientific">Lichenibacterium ramalinae</name>
    <dbReference type="NCBI Taxonomy" id="2316527"/>
    <lineage>
        <taxon>Bacteria</taxon>
        <taxon>Pseudomonadati</taxon>
        <taxon>Pseudomonadota</taxon>
        <taxon>Alphaproteobacteria</taxon>
        <taxon>Hyphomicrobiales</taxon>
        <taxon>Lichenihabitantaceae</taxon>
        <taxon>Lichenibacterium</taxon>
    </lineage>
</organism>
<dbReference type="AlphaFoldDB" id="A0A4Q2RA93"/>
<name>A0A4Q2RA93_9HYPH</name>
<protein>
    <recommendedName>
        <fullName evidence="4">Fimbrial assembly protein</fullName>
    </recommendedName>
</protein>
<dbReference type="OrthoDB" id="8196557at2"/>
<dbReference type="Pfam" id="PF05137">
    <property type="entry name" value="PilN"/>
    <property type="match status" value="1"/>
</dbReference>
<evidence type="ECO:0000256" key="1">
    <source>
        <dbReference type="SAM" id="MobiDB-lite"/>
    </source>
</evidence>
<feature type="region of interest" description="Disordered" evidence="1">
    <location>
        <begin position="341"/>
        <end position="360"/>
    </location>
</feature>